<evidence type="ECO:0000313" key="2">
    <source>
        <dbReference type="EMBL" id="OAI19937.1"/>
    </source>
</evidence>
<accession>A0A177NPE8</accession>
<feature type="coiled-coil region" evidence="1">
    <location>
        <begin position="138"/>
        <end position="172"/>
    </location>
</feature>
<name>A0A177NPE8_9GAMM</name>
<gene>
    <name evidence="2" type="ORF">A1507_06235</name>
</gene>
<sequence length="275" mass="30590">MTDLISFLQSIPDVIWSGLIASVLTLSGVLISNSSNTSRLKLQLQHDAGQKTTERIAALRRDVYLQAAEELTKANTYLGSLSQIDLTKTNASEGMQGFFGAAAKLQLVAEPKTALLINQLVADYAEVLIKLMASLLPLQNLRANIAICNDLYEEARLEVKRILGEMAKYNENAQTNQEIFAALQRAFDFHQSQAQHFASERSEHLATLNKLNVEFVKGLIPEIQRLGELQVPVLVEIRRDLGLMGELDAFREQMQVNAKRMTNQLEALLNAIKKG</sequence>
<dbReference type="OrthoDB" id="6397922at2"/>
<protein>
    <submittedName>
        <fullName evidence="2">Uncharacterized protein</fullName>
    </submittedName>
</protein>
<proteinExistence type="predicted"/>
<organism evidence="2 3">
    <name type="scientific">Methylomonas koyamae</name>
    <dbReference type="NCBI Taxonomy" id="702114"/>
    <lineage>
        <taxon>Bacteria</taxon>
        <taxon>Pseudomonadati</taxon>
        <taxon>Pseudomonadota</taxon>
        <taxon>Gammaproteobacteria</taxon>
        <taxon>Methylococcales</taxon>
        <taxon>Methylococcaceae</taxon>
        <taxon>Methylomonas</taxon>
    </lineage>
</organism>
<dbReference type="Proteomes" id="UP000077857">
    <property type="component" value="Unassembled WGS sequence"/>
</dbReference>
<dbReference type="EMBL" id="LUUJ01000044">
    <property type="protein sequence ID" value="OAI19937.1"/>
    <property type="molecule type" value="Genomic_DNA"/>
</dbReference>
<keyword evidence="1" id="KW-0175">Coiled coil</keyword>
<dbReference type="RefSeq" id="WP_064039360.1">
    <property type="nucleotide sequence ID" value="NZ_LUUJ01000044.1"/>
</dbReference>
<evidence type="ECO:0000313" key="3">
    <source>
        <dbReference type="Proteomes" id="UP000077857"/>
    </source>
</evidence>
<dbReference type="AlphaFoldDB" id="A0A177NPE8"/>
<reference evidence="2 3" key="1">
    <citation type="submission" date="2016-03" db="EMBL/GenBank/DDBJ databases">
        <authorList>
            <person name="Ploux O."/>
        </authorList>
    </citation>
    <scope>NUCLEOTIDE SEQUENCE [LARGE SCALE GENOMIC DNA]</scope>
    <source>
        <strain evidence="2 3">R-45378</strain>
    </source>
</reference>
<evidence type="ECO:0000256" key="1">
    <source>
        <dbReference type="SAM" id="Coils"/>
    </source>
</evidence>
<comment type="caution">
    <text evidence="2">The sequence shown here is derived from an EMBL/GenBank/DDBJ whole genome shotgun (WGS) entry which is preliminary data.</text>
</comment>